<keyword evidence="4" id="KW-1185">Reference proteome</keyword>
<dbReference type="InterPro" id="IPR016161">
    <property type="entry name" value="Ald_DH/histidinol_DH"/>
</dbReference>
<dbReference type="PANTHER" id="PTHR43353:SF3">
    <property type="entry name" value="ALDEHYDE DEHYDROGENASE-RELATED"/>
    <property type="match status" value="1"/>
</dbReference>
<dbReference type="EMBL" id="CP046912">
    <property type="protein sequence ID" value="QGZ60068.1"/>
    <property type="molecule type" value="Genomic_DNA"/>
</dbReference>
<evidence type="ECO:0000313" key="3">
    <source>
        <dbReference type="EMBL" id="QGZ60068.1"/>
    </source>
</evidence>
<dbReference type="RefSeq" id="WP_158763241.1">
    <property type="nucleotide sequence ID" value="NZ_CP046912.1"/>
</dbReference>
<gene>
    <name evidence="3" type="ORF">FAZ97_34700</name>
</gene>
<reference evidence="3 4" key="1">
    <citation type="submission" date="2019-12" db="EMBL/GenBank/DDBJ databases">
        <title>Paraburkholderia acidiphila 7Q-K02 sp. nov and Paraburkholderia acidisoli DHF22 sp. nov., two strains isolated from forest soil.</title>
        <authorList>
            <person name="Gao Z."/>
            <person name="Qiu L."/>
        </authorList>
    </citation>
    <scope>NUCLEOTIDE SEQUENCE [LARGE SCALE GENOMIC DNA]</scope>
    <source>
        <strain evidence="3 4">7Q-K02</strain>
    </source>
</reference>
<dbReference type="InterPro" id="IPR016163">
    <property type="entry name" value="Ald_DH_C"/>
</dbReference>
<dbReference type="InterPro" id="IPR016162">
    <property type="entry name" value="Ald_DH_N"/>
</dbReference>
<dbReference type="InterPro" id="IPR050740">
    <property type="entry name" value="Aldehyde_DH_Superfamily"/>
</dbReference>
<dbReference type="InterPro" id="IPR044151">
    <property type="entry name" value="ALDH_KGSADH"/>
</dbReference>
<proteinExistence type="predicted"/>
<feature type="domain" description="Aldehyde dehydrogenase" evidence="2">
    <location>
        <begin position="2"/>
        <end position="422"/>
    </location>
</feature>
<accession>A0A7Z2JDL2</accession>
<evidence type="ECO:0000256" key="1">
    <source>
        <dbReference type="ARBA" id="ARBA00023002"/>
    </source>
</evidence>
<dbReference type="PANTHER" id="PTHR43353">
    <property type="entry name" value="SUCCINATE-SEMIALDEHYDE DEHYDROGENASE, MITOCHONDRIAL"/>
    <property type="match status" value="1"/>
</dbReference>
<dbReference type="InterPro" id="IPR015590">
    <property type="entry name" value="Aldehyde_DH_dom"/>
</dbReference>
<keyword evidence="1" id="KW-0560">Oxidoreductase</keyword>
<sequence>MQIQDHSAAHIHTTVTASAYIADDWAQSSARTRALLLRALASALDIERETLVRIAAEETSLGSARLHGEIDRTRFQLNGFADYVEAGHAFALTDDPALAEAPPAGRPHLSRVRIPLGPVAMFSASNFPFAFSVLGGDTASALAAGCPVVVKAHPGHPKLSRKVFELARAVIAGQGLSAALLGMVEGAGIEVGTELVNHPDIAAVAFTGSFKGGAALWRLANARARPIAFYGELGSINPVVALPAALATQAQALAQTLAASIEFGCGQVCTSPGLVVLFEGADAQRFEDTLRDELREKPTHRMLTPAMKRTFDAGVARLLGTPGVQTLLAGSADHDETAPPRPVLARTSAKHFIATPALHEEIFGPACLIVRVGSTDEIVDVLGAIGGSLTVTLWGADEDTPDVRRVARRATQIAGRVLFSGVPTGVAVTRSQQHGGPWPASTQPFTTSVGYEALERFLRPVALQSAPAWLSARAGQPC</sequence>
<organism evidence="3 4">
    <name type="scientific">Paraburkholderia acidiphila</name>
    <dbReference type="NCBI Taxonomy" id="2571747"/>
    <lineage>
        <taxon>Bacteria</taxon>
        <taxon>Pseudomonadati</taxon>
        <taxon>Pseudomonadota</taxon>
        <taxon>Betaproteobacteria</taxon>
        <taxon>Burkholderiales</taxon>
        <taxon>Burkholderiaceae</taxon>
        <taxon>Paraburkholderia</taxon>
    </lineage>
</organism>
<dbReference type="CDD" id="cd07129">
    <property type="entry name" value="ALDH_KGSADH"/>
    <property type="match status" value="1"/>
</dbReference>
<dbReference type="AlphaFoldDB" id="A0A7Z2JDL2"/>
<dbReference type="OrthoDB" id="9770537at2"/>
<evidence type="ECO:0000259" key="2">
    <source>
        <dbReference type="Pfam" id="PF00171"/>
    </source>
</evidence>
<dbReference type="Proteomes" id="UP000434209">
    <property type="component" value="Chromosome 4"/>
</dbReference>
<name>A0A7Z2JDL2_9BURK</name>
<protein>
    <submittedName>
        <fullName evidence="3">Aldehyde dehydrogenase family protein</fullName>
    </submittedName>
</protein>
<dbReference type="Pfam" id="PF00171">
    <property type="entry name" value="Aldedh"/>
    <property type="match status" value="1"/>
</dbReference>
<dbReference type="Gene3D" id="3.40.605.10">
    <property type="entry name" value="Aldehyde Dehydrogenase, Chain A, domain 1"/>
    <property type="match status" value="1"/>
</dbReference>
<dbReference type="GO" id="GO:0016620">
    <property type="term" value="F:oxidoreductase activity, acting on the aldehyde or oxo group of donors, NAD or NADP as acceptor"/>
    <property type="evidence" value="ECO:0007669"/>
    <property type="project" value="InterPro"/>
</dbReference>
<dbReference type="SUPFAM" id="SSF53720">
    <property type="entry name" value="ALDH-like"/>
    <property type="match status" value="1"/>
</dbReference>
<evidence type="ECO:0000313" key="4">
    <source>
        <dbReference type="Proteomes" id="UP000434209"/>
    </source>
</evidence>
<dbReference type="KEGG" id="pacp:FAZ97_34700"/>
<dbReference type="Gene3D" id="3.40.309.10">
    <property type="entry name" value="Aldehyde Dehydrogenase, Chain A, domain 2"/>
    <property type="match status" value="1"/>
</dbReference>